<organism evidence="3 4">
    <name type="scientific">Chloroflexus aggregans</name>
    <dbReference type="NCBI Taxonomy" id="152260"/>
    <lineage>
        <taxon>Bacteria</taxon>
        <taxon>Bacillati</taxon>
        <taxon>Chloroflexota</taxon>
        <taxon>Chloroflexia</taxon>
        <taxon>Chloroflexales</taxon>
        <taxon>Chloroflexineae</taxon>
        <taxon>Chloroflexaceae</taxon>
        <taxon>Chloroflexus</taxon>
    </lineage>
</organism>
<dbReference type="InterPro" id="IPR006169">
    <property type="entry name" value="GTP1_OBG_dom"/>
</dbReference>
<dbReference type="GO" id="GO:0003924">
    <property type="term" value="F:GTPase activity"/>
    <property type="evidence" value="ECO:0007669"/>
    <property type="project" value="InterPro"/>
</dbReference>
<accession>A0A2J6X9J6</accession>
<feature type="region of interest" description="Disordered" evidence="1">
    <location>
        <begin position="18"/>
        <end position="47"/>
    </location>
</feature>
<evidence type="ECO:0000313" key="3">
    <source>
        <dbReference type="EMBL" id="PMP84117.1"/>
    </source>
</evidence>
<dbReference type="Gene3D" id="2.70.210.12">
    <property type="entry name" value="GTP1/OBG domain"/>
    <property type="match status" value="1"/>
</dbReference>
<gene>
    <name evidence="3" type="ORF">C0184_04255</name>
</gene>
<dbReference type="PANTHER" id="PTHR11702">
    <property type="entry name" value="DEVELOPMENTALLY REGULATED GTP-BINDING PROTEIN-RELATED"/>
    <property type="match status" value="1"/>
</dbReference>
<dbReference type="InterPro" id="IPR045086">
    <property type="entry name" value="OBG_GTPase"/>
</dbReference>
<dbReference type="PROSITE" id="PS51883">
    <property type="entry name" value="OBG"/>
    <property type="match status" value="1"/>
</dbReference>
<reference evidence="3 4" key="1">
    <citation type="submission" date="2018-01" db="EMBL/GenBank/DDBJ databases">
        <title>Metagenomic assembled genomes from two thermal pools in the Uzon Caldera, Kamchatka, Russia.</title>
        <authorList>
            <person name="Wilkins L."/>
            <person name="Ettinger C."/>
        </authorList>
    </citation>
    <scope>NUCLEOTIDE SEQUENCE [LARGE SCALE GENOMIC DNA]</scope>
    <source>
        <strain evidence="3">ZAV-02</strain>
    </source>
</reference>
<comment type="caution">
    <text evidence="3">The sequence shown here is derived from an EMBL/GenBank/DDBJ whole genome shotgun (WGS) entry which is preliminary data.</text>
</comment>
<dbReference type="PANTHER" id="PTHR11702:SF31">
    <property type="entry name" value="MITOCHONDRIAL RIBOSOME-ASSOCIATED GTPASE 2"/>
    <property type="match status" value="1"/>
</dbReference>
<dbReference type="GO" id="GO:0042254">
    <property type="term" value="P:ribosome biogenesis"/>
    <property type="evidence" value="ECO:0007669"/>
    <property type="project" value="UniProtKB-UniRule"/>
</dbReference>
<feature type="domain" description="Obg" evidence="2">
    <location>
        <begin position="5"/>
        <end position="47"/>
    </location>
</feature>
<feature type="non-terminal residue" evidence="3">
    <location>
        <position position="47"/>
    </location>
</feature>
<dbReference type="GO" id="GO:0005525">
    <property type="term" value="F:GTP binding"/>
    <property type="evidence" value="ECO:0007669"/>
    <property type="project" value="InterPro"/>
</dbReference>
<dbReference type="Proteomes" id="UP000243376">
    <property type="component" value="Unassembled WGS sequence"/>
</dbReference>
<dbReference type="EMBL" id="PNIQ01000281">
    <property type="protein sequence ID" value="PMP84117.1"/>
    <property type="molecule type" value="Genomic_DNA"/>
</dbReference>
<sequence length="47" mass="4786">MATETDFFDQATIVVRAGNGGNGAATFRREKYVPRGGPNGGDGGRGG</sequence>
<dbReference type="InterPro" id="IPR036726">
    <property type="entry name" value="GTP1_OBG_dom_sf"/>
</dbReference>
<proteinExistence type="predicted"/>
<dbReference type="AlphaFoldDB" id="A0A2J6X9J6"/>
<evidence type="ECO:0000313" key="4">
    <source>
        <dbReference type="Proteomes" id="UP000243376"/>
    </source>
</evidence>
<evidence type="ECO:0000256" key="1">
    <source>
        <dbReference type="SAM" id="MobiDB-lite"/>
    </source>
</evidence>
<protein>
    <submittedName>
        <fullName evidence="3">GTPase ObgE</fullName>
    </submittedName>
</protein>
<dbReference type="Pfam" id="PF01018">
    <property type="entry name" value="GTP1_OBG"/>
    <property type="match status" value="1"/>
</dbReference>
<feature type="compositionally biased region" description="Gly residues" evidence="1">
    <location>
        <begin position="37"/>
        <end position="47"/>
    </location>
</feature>
<evidence type="ECO:0000259" key="2">
    <source>
        <dbReference type="PROSITE" id="PS51883"/>
    </source>
</evidence>
<dbReference type="SUPFAM" id="SSF82051">
    <property type="entry name" value="Obg GTP-binding protein N-terminal domain"/>
    <property type="match status" value="1"/>
</dbReference>
<name>A0A2J6X9J6_9CHLR</name>